<feature type="transmembrane region" description="Helical" evidence="7">
    <location>
        <begin position="103"/>
        <end position="126"/>
    </location>
</feature>
<evidence type="ECO:0000256" key="3">
    <source>
        <dbReference type="ARBA" id="ARBA00022475"/>
    </source>
</evidence>
<evidence type="ECO:0000313" key="11">
    <source>
        <dbReference type="Proteomes" id="UP000033860"/>
    </source>
</evidence>
<evidence type="ECO:0000259" key="9">
    <source>
        <dbReference type="Pfam" id="PF06750"/>
    </source>
</evidence>
<sequence>MIYGWLFLLGLTVGSFLNVVIFRLRFGDSPFRGRSYCDHCHKKIPWYDNIPLLSFVLLGGKCRNCQKKISAAYPAIEFLVGLEFVWVYWLLTTNFNFFGQVEGFYSLGLLAYWLILFSGLIAMAVYDLKYMIIPDEILWPVTLVAFLRLFFSHQWQVVPAGLVSSAFLGALYLITRGRGMGLGDVKLAFLMGLVLGWPLVALAYFVAFLTGAAAGVILIITGKKKLKSKIAFGPFLILGTIIAKLWGLNIIKWYIGFL</sequence>
<evidence type="ECO:0000313" key="10">
    <source>
        <dbReference type="EMBL" id="KKU61382.1"/>
    </source>
</evidence>
<dbReference type="EMBL" id="LCNT01000003">
    <property type="protein sequence ID" value="KKU61382.1"/>
    <property type="molecule type" value="Genomic_DNA"/>
</dbReference>
<organism evidence="10 11">
    <name type="scientific">Candidatus Beckwithbacteria bacterium GW2011_GWB1_47_15</name>
    <dbReference type="NCBI Taxonomy" id="1618371"/>
    <lineage>
        <taxon>Bacteria</taxon>
        <taxon>Candidatus Beckwithiibacteriota</taxon>
    </lineage>
</organism>
<evidence type="ECO:0000256" key="1">
    <source>
        <dbReference type="ARBA" id="ARBA00004651"/>
    </source>
</evidence>
<dbReference type="PANTHER" id="PTHR30487">
    <property type="entry name" value="TYPE 4 PREPILIN-LIKE PROTEINS LEADER PEPTIDE-PROCESSING ENZYME"/>
    <property type="match status" value="1"/>
</dbReference>
<comment type="similarity">
    <text evidence="2">Belongs to the peptidase A24 family.</text>
</comment>
<accession>A0A0G1RW61</accession>
<keyword evidence="4 7" id="KW-0812">Transmembrane</keyword>
<dbReference type="PANTHER" id="PTHR30487:SF0">
    <property type="entry name" value="PREPILIN LEADER PEPTIDASE_N-METHYLTRANSFERASE-RELATED"/>
    <property type="match status" value="1"/>
</dbReference>
<comment type="caution">
    <text evidence="10">The sequence shown here is derived from an EMBL/GenBank/DDBJ whole genome shotgun (WGS) entry which is preliminary data.</text>
</comment>
<reference evidence="10 11" key="1">
    <citation type="journal article" date="2015" name="Nature">
        <title>rRNA introns, odd ribosomes, and small enigmatic genomes across a large radiation of phyla.</title>
        <authorList>
            <person name="Brown C.T."/>
            <person name="Hug L.A."/>
            <person name="Thomas B.C."/>
            <person name="Sharon I."/>
            <person name="Castelle C.J."/>
            <person name="Singh A."/>
            <person name="Wilkins M.J."/>
            <person name="Williams K.H."/>
            <person name="Banfield J.F."/>
        </authorList>
    </citation>
    <scope>NUCLEOTIDE SEQUENCE [LARGE SCALE GENOMIC DNA]</scope>
</reference>
<evidence type="ECO:0000256" key="7">
    <source>
        <dbReference type="SAM" id="Phobius"/>
    </source>
</evidence>
<evidence type="ECO:0000256" key="2">
    <source>
        <dbReference type="ARBA" id="ARBA00005801"/>
    </source>
</evidence>
<keyword evidence="6 7" id="KW-0472">Membrane</keyword>
<dbReference type="AlphaFoldDB" id="A0A0G1RW61"/>
<evidence type="ECO:0000259" key="8">
    <source>
        <dbReference type="Pfam" id="PF01478"/>
    </source>
</evidence>
<feature type="transmembrane region" description="Helical" evidence="7">
    <location>
        <begin position="232"/>
        <end position="255"/>
    </location>
</feature>
<feature type="transmembrane region" description="Helical" evidence="7">
    <location>
        <begin position="187"/>
        <end position="220"/>
    </location>
</feature>
<feature type="domain" description="Prepilin type IV endopeptidase peptidase" evidence="8">
    <location>
        <begin position="114"/>
        <end position="215"/>
    </location>
</feature>
<proteinExistence type="inferred from homology"/>
<feature type="transmembrane region" description="Helical" evidence="7">
    <location>
        <begin position="6"/>
        <end position="26"/>
    </location>
</feature>
<protein>
    <submittedName>
        <fullName evidence="10">Type 4 prepilin-like protein leader peptide-processing enzyme</fullName>
    </submittedName>
</protein>
<dbReference type="InterPro" id="IPR050882">
    <property type="entry name" value="Prepilin_peptidase/N-MTase"/>
</dbReference>
<gene>
    <name evidence="10" type="ORF">UX85_C0003G0041</name>
</gene>
<feature type="domain" description="Prepilin peptidase A24 N-terminal" evidence="9">
    <location>
        <begin position="8"/>
        <end position="89"/>
    </location>
</feature>
<dbReference type="GO" id="GO:0005886">
    <property type="term" value="C:plasma membrane"/>
    <property type="evidence" value="ECO:0007669"/>
    <property type="project" value="UniProtKB-SubCell"/>
</dbReference>
<dbReference type="Proteomes" id="UP000033860">
    <property type="component" value="Unassembled WGS sequence"/>
</dbReference>
<keyword evidence="5 7" id="KW-1133">Transmembrane helix</keyword>
<feature type="transmembrane region" description="Helical" evidence="7">
    <location>
        <begin position="157"/>
        <end position="175"/>
    </location>
</feature>
<dbReference type="GO" id="GO:0006465">
    <property type="term" value="P:signal peptide processing"/>
    <property type="evidence" value="ECO:0007669"/>
    <property type="project" value="TreeGrafter"/>
</dbReference>
<dbReference type="Pfam" id="PF01478">
    <property type="entry name" value="Peptidase_A24"/>
    <property type="match status" value="1"/>
</dbReference>
<keyword evidence="3" id="KW-1003">Cell membrane</keyword>
<dbReference type="InterPro" id="IPR000045">
    <property type="entry name" value="Prepilin_IV_endopep_pep"/>
</dbReference>
<dbReference type="Gene3D" id="1.20.120.1220">
    <property type="match status" value="1"/>
</dbReference>
<evidence type="ECO:0000256" key="6">
    <source>
        <dbReference type="ARBA" id="ARBA00023136"/>
    </source>
</evidence>
<dbReference type="GO" id="GO:0004190">
    <property type="term" value="F:aspartic-type endopeptidase activity"/>
    <property type="evidence" value="ECO:0007669"/>
    <property type="project" value="InterPro"/>
</dbReference>
<comment type="subcellular location">
    <subcellularLocation>
        <location evidence="1">Cell membrane</location>
        <topology evidence="1">Multi-pass membrane protein</topology>
    </subcellularLocation>
</comment>
<dbReference type="Pfam" id="PF06750">
    <property type="entry name" value="A24_N_bact"/>
    <property type="match status" value="1"/>
</dbReference>
<evidence type="ECO:0000256" key="5">
    <source>
        <dbReference type="ARBA" id="ARBA00022989"/>
    </source>
</evidence>
<name>A0A0G1RW61_9BACT</name>
<evidence type="ECO:0000256" key="4">
    <source>
        <dbReference type="ARBA" id="ARBA00022692"/>
    </source>
</evidence>
<dbReference type="InterPro" id="IPR010627">
    <property type="entry name" value="Prepilin_pept_A24_N"/>
</dbReference>
<dbReference type="PATRIC" id="fig|1618371.3.peg.429"/>
<feature type="transmembrane region" description="Helical" evidence="7">
    <location>
        <begin position="71"/>
        <end position="91"/>
    </location>
</feature>